<dbReference type="Proteomes" id="UP000602510">
    <property type="component" value="Unassembled WGS sequence"/>
</dbReference>
<dbReference type="EMBL" id="WSZM01000290">
    <property type="protein sequence ID" value="KAF4035855.1"/>
    <property type="molecule type" value="Genomic_DNA"/>
</dbReference>
<sequence>MTAAAVTRVRAHQCQSSRTNFLRDSLLLEKKELVRMLRSVLHAAREHRHRSRPTSSRMDVVHFGHSSEGASKWTDMAQATVDEALDVKPITPSNVVFFSPRAASKSTGRGSRWQAPMAAEVAEGLVGMVELGSGLPGFGKFES</sequence>
<protein>
    <submittedName>
        <fullName evidence="1">Uncharacterized protein</fullName>
    </submittedName>
</protein>
<gene>
    <name evidence="1" type="ORF">GN244_ATG12087</name>
</gene>
<comment type="caution">
    <text evidence="1">The sequence shown here is derived from an EMBL/GenBank/DDBJ whole genome shotgun (WGS) entry which is preliminary data.</text>
</comment>
<evidence type="ECO:0000313" key="1">
    <source>
        <dbReference type="EMBL" id="KAF4035855.1"/>
    </source>
</evidence>
<evidence type="ECO:0000313" key="2">
    <source>
        <dbReference type="Proteomes" id="UP000602510"/>
    </source>
</evidence>
<organism evidence="1 2">
    <name type="scientific">Phytophthora infestans</name>
    <name type="common">Potato late blight agent</name>
    <name type="synonym">Botrytis infestans</name>
    <dbReference type="NCBI Taxonomy" id="4787"/>
    <lineage>
        <taxon>Eukaryota</taxon>
        <taxon>Sar</taxon>
        <taxon>Stramenopiles</taxon>
        <taxon>Oomycota</taxon>
        <taxon>Peronosporomycetes</taxon>
        <taxon>Peronosporales</taxon>
        <taxon>Peronosporaceae</taxon>
        <taxon>Phytophthora</taxon>
    </lineage>
</organism>
<keyword evidence="2" id="KW-1185">Reference proteome</keyword>
<proteinExistence type="predicted"/>
<dbReference type="AlphaFoldDB" id="A0A833WI24"/>
<name>A0A833WI24_PHYIN</name>
<reference evidence="1" key="1">
    <citation type="submission" date="2020-04" db="EMBL/GenBank/DDBJ databases">
        <title>Hybrid Assembly of Korean Phytophthora infestans isolates.</title>
        <authorList>
            <person name="Prokchorchik M."/>
            <person name="Lee Y."/>
            <person name="Seo J."/>
            <person name="Cho J.-H."/>
            <person name="Park Y.-E."/>
            <person name="Jang D.-C."/>
            <person name="Im J.-S."/>
            <person name="Choi J.-G."/>
            <person name="Park H.-J."/>
            <person name="Lee G.-B."/>
            <person name="Lee Y.-G."/>
            <person name="Hong S.-Y."/>
            <person name="Cho K."/>
            <person name="Sohn K.H."/>
        </authorList>
    </citation>
    <scope>NUCLEOTIDE SEQUENCE</scope>
    <source>
        <strain evidence="1">KR_1_A1</strain>
    </source>
</reference>
<accession>A0A833WI24</accession>